<dbReference type="Proteomes" id="UP001272052">
    <property type="component" value="Unassembled WGS sequence"/>
</dbReference>
<evidence type="ECO:0000256" key="1">
    <source>
        <dbReference type="SAM" id="Phobius"/>
    </source>
</evidence>
<feature type="transmembrane region" description="Helical" evidence="1">
    <location>
        <begin position="116"/>
        <end position="136"/>
    </location>
</feature>
<proteinExistence type="predicted"/>
<evidence type="ECO:0000313" key="2">
    <source>
        <dbReference type="EMBL" id="MDV0445485.1"/>
    </source>
</evidence>
<keyword evidence="3" id="KW-1185">Reference proteome</keyword>
<organism evidence="2 3">
    <name type="scientific">Methanimicrococcus hacksteinii</name>
    <dbReference type="NCBI Taxonomy" id="3028293"/>
    <lineage>
        <taxon>Archaea</taxon>
        <taxon>Methanobacteriati</taxon>
        <taxon>Methanobacteriota</taxon>
        <taxon>Stenosarchaea group</taxon>
        <taxon>Methanomicrobia</taxon>
        <taxon>Methanosarcinales</taxon>
        <taxon>Methanosarcinaceae</taxon>
        <taxon>Methanimicrococcus</taxon>
    </lineage>
</organism>
<dbReference type="EMBL" id="JAWDKC010000018">
    <property type="protein sequence ID" value="MDV0445485.1"/>
    <property type="molecule type" value="Genomic_DNA"/>
</dbReference>
<reference evidence="2 3" key="1">
    <citation type="submission" date="2023-06" db="EMBL/GenBank/DDBJ databases">
        <title>Genome sequence of Methanimicrococcus sp. At1.</title>
        <authorList>
            <person name="Protasov E."/>
            <person name="Platt K."/>
            <person name="Poehlein A."/>
            <person name="Daniel R."/>
            <person name="Brune A."/>
        </authorList>
    </citation>
    <scope>NUCLEOTIDE SEQUENCE [LARGE SCALE GENOMIC DNA]</scope>
    <source>
        <strain evidence="2 3">At1</strain>
    </source>
</reference>
<protein>
    <submittedName>
        <fullName evidence="2">Uncharacterized protein</fullName>
    </submittedName>
</protein>
<keyword evidence="1" id="KW-1133">Transmembrane helix</keyword>
<feature type="transmembrane region" description="Helical" evidence="1">
    <location>
        <begin position="12"/>
        <end position="32"/>
    </location>
</feature>
<keyword evidence="1" id="KW-0472">Membrane</keyword>
<feature type="transmembrane region" description="Helical" evidence="1">
    <location>
        <begin position="78"/>
        <end position="96"/>
    </location>
</feature>
<gene>
    <name evidence="2" type="ORF">MmiAt1_10670</name>
</gene>
<keyword evidence="1" id="KW-0812">Transmembrane</keyword>
<feature type="transmembrane region" description="Helical" evidence="1">
    <location>
        <begin position="38"/>
        <end position="57"/>
    </location>
</feature>
<evidence type="ECO:0000313" key="3">
    <source>
        <dbReference type="Proteomes" id="UP001272052"/>
    </source>
</evidence>
<sequence>MVGRGTRRCLCFSDPFIFLCFFFLLLFIFLFFRLLFLLFVLFLFCLISMILFRFVVFSYSSCYDLFFISDFHLIFTRYFIRFSSLIYPVFIRFSFYSRSILIRFSSLKRLYTMNPLGFKHLIEACYLLSGCANLFIHMVRAT</sequence>
<name>A0ABU3VPZ3_9EURY</name>
<accession>A0ABU3VPZ3</accession>
<comment type="caution">
    <text evidence="2">The sequence shown here is derived from an EMBL/GenBank/DDBJ whole genome shotgun (WGS) entry which is preliminary data.</text>
</comment>